<dbReference type="GO" id="GO:0016020">
    <property type="term" value="C:membrane"/>
    <property type="evidence" value="ECO:0007669"/>
    <property type="project" value="UniProtKB-SubCell"/>
</dbReference>
<keyword evidence="11" id="KW-0496">Mitochondrion</keyword>
<feature type="transmembrane region" description="Helical" evidence="9">
    <location>
        <begin position="225"/>
        <end position="247"/>
    </location>
</feature>
<feature type="transmembrane region" description="Helical" evidence="9">
    <location>
        <begin position="489"/>
        <end position="507"/>
    </location>
</feature>
<feature type="transmembrane region" description="Helical" evidence="9">
    <location>
        <begin position="100"/>
        <end position="119"/>
    </location>
</feature>
<feature type="transmembrane region" description="Helical" evidence="9">
    <location>
        <begin position="254"/>
        <end position="276"/>
    </location>
</feature>
<dbReference type="GO" id="GO:0015990">
    <property type="term" value="P:electron transport coupled proton transport"/>
    <property type="evidence" value="ECO:0007669"/>
    <property type="project" value="TreeGrafter"/>
</dbReference>
<feature type="transmembrane region" description="Helical" evidence="9">
    <location>
        <begin position="321"/>
        <end position="342"/>
    </location>
</feature>
<evidence type="ECO:0000256" key="9">
    <source>
        <dbReference type="SAM" id="Phobius"/>
    </source>
</evidence>
<accession>A0A1E1GJ29</accession>
<sequence length="530" mass="62329">MLFIFYIVFFYFFLGILVLFLPYGKWFFCLGRGDFFSFFLSFNFEIVLFLFVLLFVSFMVFLFGFFYMGSSVRLFYFFIILFSFVMSMVGLIIFSGSIVVTLFFWDFLGLSSFFLVLFYNNVVSRSGAMSTVFTNRVGDFCIFLFFNGFVFFTLSILSYQFFNCLISLMLFLAGFIKGGQYPFGSWLPKAMAAPTPVSCLVHSSTLVTAGVMLMDFYFYVCLSSFSLSVVFFVGFFTVFFSGLCALLEQDAKKIVALSTMSQIGFCFLCMGSGYHYVSFVHMIGHSFFKSLLFMQVGYIIYLGQGLQDYRGFSGGFVSMPLIVRLQILVSLFCLCGLLFTSGGLSKEYFISCFYSGSFGFFLVFFYFLGVFFTFCYSLRLFNIFGVFNLSFDFVGFSSKIFFFSGFFLVFFSVFFIFWLFMNFLCLSIKFCRFESLVWLLYFFLVFCLFNFFFNYNVLEFKNKFFMDSFSLFIYRFFPKLFYLDNFIFFFNYFFFSFVSFFSFFFSFVLRGGVYSGFFLLFFFFLFFCIF</sequence>
<feature type="transmembrane region" description="Helical" evidence="9">
    <location>
        <begin position="348"/>
        <end position="369"/>
    </location>
</feature>
<dbReference type="PANTHER" id="PTHR42829">
    <property type="entry name" value="NADH-UBIQUINONE OXIDOREDUCTASE CHAIN 5"/>
    <property type="match status" value="1"/>
</dbReference>
<feature type="transmembrane region" description="Helical" evidence="9">
    <location>
        <begin position="140"/>
        <end position="159"/>
    </location>
</feature>
<feature type="transmembrane region" description="Helical" evidence="9">
    <location>
        <begin position="7"/>
        <end position="26"/>
    </location>
</feature>
<dbReference type="InterPro" id="IPR003945">
    <property type="entry name" value="NU5C-like"/>
</dbReference>
<comment type="catalytic activity">
    <reaction evidence="8">
        <text>a ubiquinone + NADH + 5 H(+)(in) = a ubiquinol + NAD(+) + 4 H(+)(out)</text>
        <dbReference type="Rhea" id="RHEA:29091"/>
        <dbReference type="Rhea" id="RHEA-COMP:9565"/>
        <dbReference type="Rhea" id="RHEA-COMP:9566"/>
        <dbReference type="ChEBI" id="CHEBI:15378"/>
        <dbReference type="ChEBI" id="CHEBI:16389"/>
        <dbReference type="ChEBI" id="CHEBI:17976"/>
        <dbReference type="ChEBI" id="CHEBI:57540"/>
        <dbReference type="ChEBI" id="CHEBI:57945"/>
        <dbReference type="EC" id="7.1.1.2"/>
    </reaction>
</comment>
<feature type="transmembrane region" description="Helical" evidence="9">
    <location>
        <begin position="282"/>
        <end position="301"/>
    </location>
</feature>
<evidence type="ECO:0000256" key="3">
    <source>
        <dbReference type="ARBA" id="ARBA00012944"/>
    </source>
</evidence>
<evidence type="ECO:0000256" key="2">
    <source>
        <dbReference type="ARBA" id="ARBA00004141"/>
    </source>
</evidence>
<dbReference type="GO" id="GO:0003954">
    <property type="term" value="F:NADH dehydrogenase activity"/>
    <property type="evidence" value="ECO:0007669"/>
    <property type="project" value="TreeGrafter"/>
</dbReference>
<gene>
    <name evidence="11" type="primary">ND5</name>
</gene>
<reference evidence="11" key="1">
    <citation type="submission" date="2016-10" db="EMBL/GenBank/DDBJ databases">
        <title>Complete mitochondrial genomes of 50 helminths species.</title>
        <authorList>
            <person name="Kikuchi T."/>
            <person name="Holroyd N."/>
            <person name="Berriman M."/>
        </authorList>
    </citation>
    <scope>NUCLEOTIDE SEQUENCE</scope>
</reference>
<dbReference type="PRINTS" id="PR01434">
    <property type="entry name" value="NADHDHGNASE5"/>
</dbReference>
<feature type="transmembrane region" description="Helical" evidence="9">
    <location>
        <begin position="436"/>
        <end position="458"/>
    </location>
</feature>
<evidence type="ECO:0000256" key="8">
    <source>
        <dbReference type="ARBA" id="ARBA00049551"/>
    </source>
</evidence>
<feature type="transmembrane region" description="Helical" evidence="9">
    <location>
        <begin position="46"/>
        <end position="67"/>
    </location>
</feature>
<protein>
    <recommendedName>
        <fullName evidence="3">NADH:ubiquinone reductase (H(+)-translocating)</fullName>
        <ecNumber evidence="3">7.1.1.2</ecNumber>
    </recommendedName>
    <alternativeName>
        <fullName evidence="7">NADH dehydrogenase subunit 5</fullName>
    </alternativeName>
</protein>
<geneLocation type="mitochondrion" evidence="11"/>
<evidence type="ECO:0000256" key="6">
    <source>
        <dbReference type="ARBA" id="ARBA00023136"/>
    </source>
</evidence>
<dbReference type="GO" id="GO:0042773">
    <property type="term" value="P:ATP synthesis coupled electron transport"/>
    <property type="evidence" value="ECO:0007669"/>
    <property type="project" value="InterPro"/>
</dbReference>
<organism evidence="11">
    <name type="scientific">Thelazia callipaeda</name>
    <name type="common">Oriental eyeworm</name>
    <name type="synonym">Parasitic nematode</name>
    <dbReference type="NCBI Taxonomy" id="103827"/>
    <lineage>
        <taxon>Eukaryota</taxon>
        <taxon>Metazoa</taxon>
        <taxon>Ecdysozoa</taxon>
        <taxon>Nematoda</taxon>
        <taxon>Chromadorea</taxon>
        <taxon>Rhabditida</taxon>
        <taxon>Spirurina</taxon>
        <taxon>Spiruromorpha</taxon>
        <taxon>Thelazioidea</taxon>
        <taxon>Thelaziidae</taxon>
        <taxon>Thelazia</taxon>
    </lineage>
</organism>
<evidence type="ECO:0000313" key="11">
    <source>
        <dbReference type="EMBL" id="BAV82856.1"/>
    </source>
</evidence>
<keyword evidence="5 9" id="KW-1133">Transmembrane helix</keyword>
<feature type="transmembrane region" description="Helical" evidence="9">
    <location>
        <begin position="400"/>
        <end position="424"/>
    </location>
</feature>
<dbReference type="AlphaFoldDB" id="A0A1E1GJ29"/>
<dbReference type="Pfam" id="PF00361">
    <property type="entry name" value="Proton_antipo_M"/>
    <property type="match status" value="1"/>
</dbReference>
<feature type="transmembrane region" description="Helical" evidence="9">
    <location>
        <begin position="74"/>
        <end position="94"/>
    </location>
</feature>
<name>A0A1E1GJ29_THECL</name>
<feature type="transmembrane region" description="Helical" evidence="9">
    <location>
        <begin position="199"/>
        <end position="219"/>
    </location>
</feature>
<comment type="function">
    <text evidence="1">Core subunit of the mitochondrial membrane respiratory chain NADH dehydrogenase (Complex I) that is believed to belong to the minimal assembly required for catalysis. Complex I functions in the transfer of electrons from NADH to the respiratory chain. The immediate electron acceptor for the enzyme is believed to be ubiquinone.</text>
</comment>
<proteinExistence type="predicted"/>
<keyword evidence="6 9" id="KW-0472">Membrane</keyword>
<feature type="domain" description="NADH:quinone oxidoreductase/Mrp antiporter transmembrane" evidence="10">
    <location>
        <begin position="96"/>
        <end position="371"/>
    </location>
</feature>
<comment type="subcellular location">
    <subcellularLocation>
        <location evidence="2">Membrane</location>
        <topology evidence="2">Multi-pass membrane protein</topology>
    </subcellularLocation>
</comment>
<dbReference type="EC" id="7.1.1.2" evidence="3"/>
<keyword evidence="4 9" id="KW-0812">Transmembrane</keyword>
<evidence type="ECO:0000256" key="7">
    <source>
        <dbReference type="ARBA" id="ARBA00031027"/>
    </source>
</evidence>
<dbReference type="PANTHER" id="PTHR42829:SF2">
    <property type="entry name" value="NADH-UBIQUINONE OXIDOREDUCTASE CHAIN 5"/>
    <property type="match status" value="1"/>
</dbReference>
<evidence type="ECO:0000259" key="10">
    <source>
        <dbReference type="Pfam" id="PF00361"/>
    </source>
</evidence>
<evidence type="ECO:0000256" key="1">
    <source>
        <dbReference type="ARBA" id="ARBA00003257"/>
    </source>
</evidence>
<dbReference type="GO" id="GO:0008137">
    <property type="term" value="F:NADH dehydrogenase (ubiquinone) activity"/>
    <property type="evidence" value="ECO:0007669"/>
    <property type="project" value="UniProtKB-EC"/>
</dbReference>
<dbReference type="InterPro" id="IPR001750">
    <property type="entry name" value="ND/Mrp_TM"/>
</dbReference>
<evidence type="ECO:0000256" key="4">
    <source>
        <dbReference type="ARBA" id="ARBA00022692"/>
    </source>
</evidence>
<feature type="transmembrane region" description="Helical" evidence="9">
    <location>
        <begin position="513"/>
        <end position="529"/>
    </location>
</feature>
<dbReference type="EMBL" id="AP017700">
    <property type="protein sequence ID" value="BAV82856.1"/>
    <property type="molecule type" value="Genomic_DNA"/>
</dbReference>
<evidence type="ECO:0000256" key="5">
    <source>
        <dbReference type="ARBA" id="ARBA00022989"/>
    </source>
</evidence>